<dbReference type="Gene3D" id="1.10.220.30">
    <property type="match status" value="1"/>
</dbReference>
<protein>
    <submittedName>
        <fullName evidence="2">cAMP-binding protein</fullName>
    </submittedName>
</protein>
<dbReference type="Pfam" id="PF00027">
    <property type="entry name" value="cNMP_binding"/>
    <property type="match status" value="1"/>
</dbReference>
<proteinExistence type="predicted"/>
<dbReference type="PANTHER" id="PTHR24567:SF74">
    <property type="entry name" value="HTH-TYPE TRANSCRIPTIONAL REGULATOR ARCR"/>
    <property type="match status" value="1"/>
</dbReference>
<dbReference type="InterPro" id="IPR014710">
    <property type="entry name" value="RmlC-like_jellyroll"/>
</dbReference>
<reference evidence="2 3" key="1">
    <citation type="submission" date="2018-01" db="EMBL/GenBank/DDBJ databases">
        <title>Whole genome analyses suggest that Burkholderia sensu lato contains two further novel genera in the rhizoxinica-symbiotica group Mycetohabitans gen. nov., and Trinickia gen. nov.: implications for the evolution of diazotrophy and nodulation in the Burkholderiaceae.</title>
        <authorList>
            <person name="Estrada-de los Santos P."/>
            <person name="Palmer M."/>
            <person name="Chavez-Ramirez B."/>
            <person name="Beukes C."/>
            <person name="Steenkamp E.T."/>
            <person name="Hirsch A.M."/>
            <person name="Manyaka P."/>
            <person name="Maluk M."/>
            <person name="Lafos M."/>
            <person name="Crook M."/>
            <person name="Gross E."/>
            <person name="Simon M.F."/>
            <person name="Bueno dos Reis Junior F."/>
            <person name="Poole P.S."/>
            <person name="Venter S.N."/>
            <person name="James E.K."/>
        </authorList>
    </citation>
    <scope>NUCLEOTIDE SEQUENCE [LARGE SCALE GENOMIC DNA]</scope>
    <source>
        <strain evidence="2 3">GIMN1.004</strain>
    </source>
</reference>
<name>A0A2N7VT59_9BURK</name>
<dbReference type="PANTHER" id="PTHR24567">
    <property type="entry name" value="CRP FAMILY TRANSCRIPTIONAL REGULATORY PROTEIN"/>
    <property type="match status" value="1"/>
</dbReference>
<comment type="caution">
    <text evidence="2">The sequence shown here is derived from an EMBL/GenBank/DDBJ whole genome shotgun (WGS) entry which is preliminary data.</text>
</comment>
<gene>
    <name evidence="2" type="ORF">C0Z18_10340</name>
</gene>
<dbReference type="AlphaFoldDB" id="A0A2N7VT59"/>
<dbReference type="InterPro" id="IPR000595">
    <property type="entry name" value="cNMP-bd_dom"/>
</dbReference>
<dbReference type="Gene3D" id="2.60.120.10">
    <property type="entry name" value="Jelly Rolls"/>
    <property type="match status" value="1"/>
</dbReference>
<dbReference type="SUPFAM" id="SSF51206">
    <property type="entry name" value="cAMP-binding domain-like"/>
    <property type="match status" value="1"/>
</dbReference>
<dbReference type="CDD" id="cd00038">
    <property type="entry name" value="CAP_ED"/>
    <property type="match status" value="1"/>
</dbReference>
<evidence type="ECO:0000313" key="3">
    <source>
        <dbReference type="Proteomes" id="UP000235616"/>
    </source>
</evidence>
<keyword evidence="3" id="KW-1185">Reference proteome</keyword>
<dbReference type="GO" id="GO:0005829">
    <property type="term" value="C:cytosol"/>
    <property type="evidence" value="ECO:0007669"/>
    <property type="project" value="TreeGrafter"/>
</dbReference>
<dbReference type="SMART" id="SM00100">
    <property type="entry name" value="cNMP"/>
    <property type="match status" value="1"/>
</dbReference>
<dbReference type="RefSeq" id="WP_102645320.1">
    <property type="nucleotide sequence ID" value="NZ_PNYA01000008.1"/>
</dbReference>
<dbReference type="EMBL" id="PNYA01000008">
    <property type="protein sequence ID" value="PMS20340.1"/>
    <property type="molecule type" value="Genomic_DNA"/>
</dbReference>
<evidence type="ECO:0000259" key="1">
    <source>
        <dbReference type="PROSITE" id="PS50042"/>
    </source>
</evidence>
<dbReference type="GO" id="GO:0003700">
    <property type="term" value="F:DNA-binding transcription factor activity"/>
    <property type="evidence" value="ECO:0007669"/>
    <property type="project" value="TreeGrafter"/>
</dbReference>
<dbReference type="PROSITE" id="PS50042">
    <property type="entry name" value="CNMP_BINDING_3"/>
    <property type="match status" value="1"/>
</dbReference>
<dbReference type="Proteomes" id="UP000235616">
    <property type="component" value="Unassembled WGS sequence"/>
</dbReference>
<accession>A0A2N7VT59</accession>
<evidence type="ECO:0000313" key="2">
    <source>
        <dbReference type="EMBL" id="PMS20340.1"/>
    </source>
</evidence>
<dbReference type="InterPro" id="IPR050397">
    <property type="entry name" value="Env_Response_Regulators"/>
</dbReference>
<dbReference type="OrthoDB" id="8682590at2"/>
<dbReference type="InterPro" id="IPR018490">
    <property type="entry name" value="cNMP-bd_dom_sf"/>
</dbReference>
<feature type="domain" description="Cyclic nucleotide-binding" evidence="1">
    <location>
        <begin position="1"/>
        <end position="111"/>
    </location>
</feature>
<sequence>MTQQRTSWTRTAAPGEVIYSEGYAGEAVLYVINEGKIELSTRCDDKKVVLATIGKGEFFGEAVLLQAEPRAHTAKALAFCQLTVVHASMVEQELERASPLLRHIVRTTIRRSRKKDDLLATYTHADFLPGVVSYAHVLALMANVDNADSMDGRMRRGGAEEVAVPLPEVIKKCRAIAGHSRPHVMTMLGRMEKLNLVSLGTGRAEHLSGNSRGGGDAAANRQVVTFDPARITERAQQVADQDLDIAINSELELIELADLEALIGVERKMLLNKLSHDEIAEDVFAFRKTKVLHYVEEKGVSYFAKRARGSGDVKSLEDIEFVDHRTLFDAVSATDTYDLAKLAASSGDHTIVDKLFSVMTEARKNEVSWVMRRDLKLDQAEVEDIEQRFLQAIRDLKAASGREPARMTREA</sequence>
<organism evidence="2 3">
    <name type="scientific">Trinickia dabaoshanensis</name>
    <dbReference type="NCBI Taxonomy" id="564714"/>
    <lineage>
        <taxon>Bacteria</taxon>
        <taxon>Pseudomonadati</taxon>
        <taxon>Pseudomonadota</taxon>
        <taxon>Betaproteobacteria</taxon>
        <taxon>Burkholderiales</taxon>
        <taxon>Burkholderiaceae</taxon>
        <taxon>Trinickia</taxon>
    </lineage>
</organism>